<proteinExistence type="predicted"/>
<protein>
    <submittedName>
        <fullName evidence="2">Uncharacterized protein</fullName>
    </submittedName>
</protein>
<name>A0A540NCZ0_MALBA</name>
<evidence type="ECO:0000256" key="1">
    <source>
        <dbReference type="SAM" id="MobiDB-lite"/>
    </source>
</evidence>
<evidence type="ECO:0000313" key="2">
    <source>
        <dbReference type="EMBL" id="TQE08914.1"/>
    </source>
</evidence>
<dbReference type="Proteomes" id="UP000315295">
    <property type="component" value="Unassembled WGS sequence"/>
</dbReference>
<evidence type="ECO:0000313" key="3">
    <source>
        <dbReference type="Proteomes" id="UP000315295"/>
    </source>
</evidence>
<dbReference type="AlphaFoldDB" id="A0A540NCZ0"/>
<sequence length="51" mass="5248">MGASSSGSRGGEAQQHKATGNGPMREMLSSLLASGIGRGREAQHRGPRQQA</sequence>
<gene>
    <name evidence="2" type="ORF">C1H46_005528</name>
</gene>
<keyword evidence="3" id="KW-1185">Reference proteome</keyword>
<dbReference type="EMBL" id="VIEB01000063">
    <property type="protein sequence ID" value="TQE08914.1"/>
    <property type="molecule type" value="Genomic_DNA"/>
</dbReference>
<organism evidence="2 3">
    <name type="scientific">Malus baccata</name>
    <name type="common">Siberian crab apple</name>
    <name type="synonym">Pyrus baccata</name>
    <dbReference type="NCBI Taxonomy" id="106549"/>
    <lineage>
        <taxon>Eukaryota</taxon>
        <taxon>Viridiplantae</taxon>
        <taxon>Streptophyta</taxon>
        <taxon>Embryophyta</taxon>
        <taxon>Tracheophyta</taxon>
        <taxon>Spermatophyta</taxon>
        <taxon>Magnoliopsida</taxon>
        <taxon>eudicotyledons</taxon>
        <taxon>Gunneridae</taxon>
        <taxon>Pentapetalae</taxon>
        <taxon>rosids</taxon>
        <taxon>fabids</taxon>
        <taxon>Rosales</taxon>
        <taxon>Rosaceae</taxon>
        <taxon>Amygdaloideae</taxon>
        <taxon>Maleae</taxon>
        <taxon>Malus</taxon>
    </lineage>
</organism>
<feature type="region of interest" description="Disordered" evidence="1">
    <location>
        <begin position="1"/>
        <end position="51"/>
    </location>
</feature>
<accession>A0A540NCZ0</accession>
<comment type="caution">
    <text evidence="2">The sequence shown here is derived from an EMBL/GenBank/DDBJ whole genome shotgun (WGS) entry which is preliminary data.</text>
</comment>
<reference evidence="2 3" key="1">
    <citation type="journal article" date="2019" name="G3 (Bethesda)">
        <title>Sequencing of a Wild Apple (Malus baccata) Genome Unravels the Differences Between Cultivated and Wild Apple Species Regarding Disease Resistance and Cold Tolerance.</title>
        <authorList>
            <person name="Chen X."/>
        </authorList>
    </citation>
    <scope>NUCLEOTIDE SEQUENCE [LARGE SCALE GENOMIC DNA]</scope>
    <source>
        <strain evidence="3">cv. Shandingzi</strain>
        <tissue evidence="2">Leaves</tissue>
    </source>
</reference>